<feature type="domain" description="Ig-like" evidence="21">
    <location>
        <begin position="2601"/>
        <end position="2678"/>
    </location>
</feature>
<feature type="disulfide bond" evidence="15">
    <location>
        <begin position="582"/>
        <end position="597"/>
    </location>
</feature>
<feature type="disulfide bond" evidence="15">
    <location>
        <begin position="391"/>
        <end position="403"/>
    </location>
</feature>
<feature type="disulfide bond" evidence="15">
    <location>
        <begin position="220"/>
        <end position="232"/>
    </location>
</feature>
<feature type="domain" description="Ig-like" evidence="21">
    <location>
        <begin position="2239"/>
        <end position="2330"/>
    </location>
</feature>
<feature type="domain" description="EGF-like" evidence="19">
    <location>
        <begin position="2989"/>
        <end position="3025"/>
    </location>
</feature>
<dbReference type="InterPro" id="IPR003598">
    <property type="entry name" value="Ig_sub2"/>
</dbReference>
<feature type="disulfide bond" evidence="13">
    <location>
        <begin position="1122"/>
        <end position="1139"/>
    </location>
</feature>
<organism evidence="23 24">
    <name type="scientific">Mycetomoellerius zeteki</name>
    <dbReference type="NCBI Taxonomy" id="64791"/>
    <lineage>
        <taxon>Eukaryota</taxon>
        <taxon>Metazoa</taxon>
        <taxon>Ecdysozoa</taxon>
        <taxon>Arthropoda</taxon>
        <taxon>Hexapoda</taxon>
        <taxon>Insecta</taxon>
        <taxon>Pterygota</taxon>
        <taxon>Neoptera</taxon>
        <taxon>Endopterygota</taxon>
        <taxon>Hymenoptera</taxon>
        <taxon>Apocrita</taxon>
        <taxon>Aculeata</taxon>
        <taxon>Formicoidea</taxon>
        <taxon>Formicidae</taxon>
        <taxon>Myrmicinae</taxon>
        <taxon>Mycetomoellerius</taxon>
    </lineage>
</organism>
<evidence type="ECO:0000259" key="20">
    <source>
        <dbReference type="PROSITE" id="PS50027"/>
    </source>
</evidence>
<evidence type="ECO:0000256" key="4">
    <source>
        <dbReference type="ARBA" id="ARBA00022530"/>
    </source>
</evidence>
<evidence type="ECO:0000256" key="12">
    <source>
        <dbReference type="ARBA" id="ARBA00023319"/>
    </source>
</evidence>
<dbReference type="EMBL" id="KQ983136">
    <property type="protein sequence ID" value="KYQ47147.1"/>
    <property type="molecule type" value="Genomic_DNA"/>
</dbReference>
<feature type="disulfide bond" evidence="13">
    <location>
        <begin position="2993"/>
        <end position="3003"/>
    </location>
</feature>
<evidence type="ECO:0000256" key="5">
    <source>
        <dbReference type="ARBA" id="ARBA00022729"/>
    </source>
</evidence>
<evidence type="ECO:0000256" key="3">
    <source>
        <dbReference type="ARBA" id="ARBA00022525"/>
    </source>
</evidence>
<evidence type="ECO:0000256" key="17">
    <source>
        <dbReference type="SAM" id="MobiDB-lite"/>
    </source>
</evidence>
<feature type="disulfide bond" evidence="15">
    <location>
        <begin position="665"/>
        <end position="680"/>
    </location>
</feature>
<dbReference type="InterPro" id="IPR001791">
    <property type="entry name" value="Laminin_G"/>
</dbReference>
<dbReference type="PRINTS" id="PR00261">
    <property type="entry name" value="LDLRECEPTOR"/>
</dbReference>
<feature type="disulfide bond" evidence="13">
    <location>
        <begin position="3015"/>
        <end position="3024"/>
    </location>
</feature>
<dbReference type="CDD" id="cd00055">
    <property type="entry name" value="EGF_Lam"/>
    <property type="match status" value="6"/>
</dbReference>
<comment type="subcellular location">
    <subcellularLocation>
        <location evidence="2">Membrane</location>
        <topology evidence="2">Single-pass type I membrane protein</topology>
    </subcellularLocation>
    <subcellularLocation>
        <location evidence="1">Secreted</location>
        <location evidence="1">Extracellular space</location>
        <location evidence="1">Extracellular matrix</location>
        <location evidence="1">Basement membrane</location>
    </subcellularLocation>
</comment>
<evidence type="ECO:0000313" key="24">
    <source>
        <dbReference type="Proteomes" id="UP000075809"/>
    </source>
</evidence>
<dbReference type="SMART" id="SM00179">
    <property type="entry name" value="EGF_CA"/>
    <property type="match status" value="3"/>
</dbReference>
<evidence type="ECO:0000259" key="18">
    <source>
        <dbReference type="PROSITE" id="PS50025"/>
    </source>
</evidence>
<feature type="disulfide bond" evidence="15">
    <location>
        <begin position="563"/>
        <end position="575"/>
    </location>
</feature>
<keyword evidence="3" id="KW-0964">Secreted</keyword>
<feature type="domain" description="EGF-like" evidence="19">
    <location>
        <begin position="3232"/>
        <end position="3267"/>
    </location>
</feature>
<feature type="domain" description="Ig-like" evidence="21">
    <location>
        <begin position="682"/>
        <end position="758"/>
    </location>
</feature>
<dbReference type="InterPro" id="IPR013783">
    <property type="entry name" value="Ig-like_fold"/>
</dbReference>
<dbReference type="FunFam" id="2.10.25.10:FF:000033">
    <property type="entry name" value="Laminin subunit alpha 2"/>
    <property type="match status" value="1"/>
</dbReference>
<dbReference type="SMART" id="SM00408">
    <property type="entry name" value="IGc2"/>
    <property type="match status" value="12"/>
</dbReference>
<feature type="domain" description="Ig-like" evidence="21">
    <location>
        <begin position="1874"/>
        <end position="1955"/>
    </location>
</feature>
<dbReference type="PANTHER" id="PTHR11640">
    <property type="entry name" value="NEPHRIN"/>
    <property type="match status" value="1"/>
</dbReference>
<feature type="domain" description="Ig-like" evidence="21">
    <location>
        <begin position="2363"/>
        <end position="2437"/>
    </location>
</feature>
<dbReference type="Pfam" id="PF00054">
    <property type="entry name" value="Laminin_G_1"/>
    <property type="match status" value="1"/>
</dbReference>
<comment type="caution">
    <text evidence="13">Lacks conserved residue(s) required for the propagation of feature annotation.</text>
</comment>
<dbReference type="InterPro" id="IPR036055">
    <property type="entry name" value="LDL_receptor-like_sf"/>
</dbReference>
<dbReference type="SMART" id="SM00192">
    <property type="entry name" value="LDLa"/>
    <property type="match status" value="7"/>
</dbReference>
<gene>
    <name evidence="23" type="ORF">ALC60_13893</name>
</gene>
<feature type="domain" description="Ig-like" evidence="21">
    <location>
        <begin position="1766"/>
        <end position="1855"/>
    </location>
</feature>
<evidence type="ECO:0000256" key="1">
    <source>
        <dbReference type="ARBA" id="ARBA00004302"/>
    </source>
</evidence>
<dbReference type="Gene3D" id="2.10.25.10">
    <property type="entry name" value="Laminin"/>
    <property type="match status" value="6"/>
</dbReference>
<dbReference type="PROSITE" id="PS50027">
    <property type="entry name" value="EGF_LAM_2"/>
    <property type="match status" value="3"/>
</dbReference>
<feature type="disulfide bond" evidence="15">
    <location>
        <begin position="264"/>
        <end position="282"/>
    </location>
</feature>
<feature type="disulfide bond" evidence="16">
    <location>
        <begin position="1327"/>
        <end position="1339"/>
    </location>
</feature>
<evidence type="ECO:0000256" key="9">
    <source>
        <dbReference type="ARBA" id="ARBA00023157"/>
    </source>
</evidence>
<dbReference type="Proteomes" id="UP000075809">
    <property type="component" value="Unassembled WGS sequence"/>
</dbReference>
<keyword evidence="12" id="KW-0393">Immunoglobulin domain</keyword>
<dbReference type="GO" id="GO:0016020">
    <property type="term" value="C:membrane"/>
    <property type="evidence" value="ECO:0007669"/>
    <property type="project" value="UniProtKB-SubCell"/>
</dbReference>
<dbReference type="GO" id="GO:0005604">
    <property type="term" value="C:basement membrane"/>
    <property type="evidence" value="ECO:0007669"/>
    <property type="project" value="UniProtKB-SubCell"/>
</dbReference>
<dbReference type="PROSITE" id="PS00010">
    <property type="entry name" value="ASX_HYDROXYL"/>
    <property type="match status" value="1"/>
</dbReference>
<dbReference type="InterPro" id="IPR013151">
    <property type="entry name" value="Immunoglobulin_dom"/>
</dbReference>
<keyword evidence="11 16" id="KW-0424">Laminin EGF-like domain</keyword>
<dbReference type="SMART" id="SM00180">
    <property type="entry name" value="EGF_Lam"/>
    <property type="match status" value="6"/>
</dbReference>
<dbReference type="Pfam" id="PF00057">
    <property type="entry name" value="Ldl_recept_a"/>
    <property type="match status" value="7"/>
</dbReference>
<feature type="domain" description="Laminin IV type A" evidence="22">
    <location>
        <begin position="837"/>
        <end position="1007"/>
    </location>
</feature>
<dbReference type="GO" id="GO:0005509">
    <property type="term" value="F:calcium ion binding"/>
    <property type="evidence" value="ECO:0007669"/>
    <property type="project" value="InterPro"/>
</dbReference>
<feature type="domain" description="Ig-like" evidence="21">
    <location>
        <begin position="2693"/>
        <end position="2767"/>
    </location>
</feature>
<dbReference type="SUPFAM" id="SSF57196">
    <property type="entry name" value="EGF/Laminin"/>
    <property type="match status" value="2"/>
</dbReference>
<keyword evidence="13" id="KW-0245">EGF-like domain</keyword>
<dbReference type="FunFam" id="2.60.40.10:FF:000032">
    <property type="entry name" value="palladin isoform X1"/>
    <property type="match status" value="1"/>
</dbReference>
<dbReference type="SMART" id="SM00282">
    <property type="entry name" value="LamG"/>
    <property type="match status" value="3"/>
</dbReference>
<dbReference type="InterPro" id="IPR002049">
    <property type="entry name" value="LE_dom"/>
</dbReference>
<dbReference type="PROSITE" id="PS50835">
    <property type="entry name" value="IG_LIKE"/>
    <property type="match status" value="12"/>
</dbReference>
<feature type="non-terminal residue" evidence="23">
    <location>
        <position position="1"/>
    </location>
</feature>
<feature type="domain" description="Laminin G" evidence="18">
    <location>
        <begin position="3031"/>
        <end position="3206"/>
    </location>
</feature>
<keyword evidence="24" id="KW-1185">Reference proteome</keyword>
<dbReference type="InterPro" id="IPR013098">
    <property type="entry name" value="Ig_I-set"/>
</dbReference>
<dbReference type="FunFam" id="4.10.400.10:FF:000034">
    <property type="entry name" value="Low-density lipoprotein receptor-related protein 2"/>
    <property type="match status" value="1"/>
</dbReference>
<feature type="disulfide bond" evidence="15">
    <location>
        <begin position="570"/>
        <end position="588"/>
    </location>
</feature>
<dbReference type="SMART" id="SM00409">
    <property type="entry name" value="IG"/>
    <property type="match status" value="12"/>
</dbReference>
<feature type="region of interest" description="Disordered" evidence="17">
    <location>
        <begin position="2335"/>
        <end position="2370"/>
    </location>
</feature>
<feature type="domain" description="Ig-like" evidence="21">
    <location>
        <begin position="2059"/>
        <end position="2141"/>
    </location>
</feature>
<keyword evidence="6" id="KW-0677">Repeat</keyword>
<dbReference type="Pfam" id="PF00053">
    <property type="entry name" value="EGF_laminin"/>
    <property type="match status" value="5"/>
</dbReference>
<dbReference type="InterPro" id="IPR000742">
    <property type="entry name" value="EGF"/>
</dbReference>
<evidence type="ECO:0000256" key="11">
    <source>
        <dbReference type="ARBA" id="ARBA00023292"/>
    </source>
</evidence>
<dbReference type="SUPFAM" id="SSF57184">
    <property type="entry name" value="Growth factor receptor domain"/>
    <property type="match status" value="1"/>
</dbReference>
<feature type="compositionally biased region" description="Basic and acidic residues" evidence="17">
    <location>
        <begin position="2343"/>
        <end position="2364"/>
    </location>
</feature>
<dbReference type="InterPro" id="IPR009030">
    <property type="entry name" value="Growth_fac_rcpt_cys_sf"/>
</dbReference>
<evidence type="ECO:0000256" key="15">
    <source>
        <dbReference type="PROSITE-ProRule" id="PRU00124"/>
    </source>
</evidence>
<dbReference type="PROSITE" id="PS01186">
    <property type="entry name" value="EGF_2"/>
    <property type="match status" value="3"/>
</dbReference>
<feature type="domain" description="EGF-like" evidence="19">
    <location>
        <begin position="1060"/>
        <end position="1099"/>
    </location>
</feature>
<reference evidence="23 24" key="1">
    <citation type="submission" date="2015-09" db="EMBL/GenBank/DDBJ databases">
        <title>Trachymyrmex zeteki WGS genome.</title>
        <authorList>
            <person name="Nygaard S."/>
            <person name="Hu H."/>
            <person name="Boomsma J."/>
            <person name="Zhang G."/>
        </authorList>
    </citation>
    <scope>NUCLEOTIDE SEQUENCE [LARGE SCALE GENOMIC DNA]</scope>
    <source>
        <strain evidence="23">Tzet28-1</strain>
        <tissue evidence="23">Whole body</tissue>
    </source>
</reference>
<keyword evidence="9 13" id="KW-1015">Disulfide bond</keyword>
<dbReference type="InterPro" id="IPR000034">
    <property type="entry name" value="Laminin_IV"/>
</dbReference>
<dbReference type="PROSITE" id="PS50025">
    <property type="entry name" value="LAM_G_DOMAIN"/>
    <property type="match status" value="3"/>
</dbReference>
<dbReference type="InterPro" id="IPR023415">
    <property type="entry name" value="LDLR_class-A_CS"/>
</dbReference>
<dbReference type="InterPro" id="IPR036179">
    <property type="entry name" value="Ig-like_dom_sf"/>
</dbReference>
<keyword evidence="5" id="KW-0732">Signal</keyword>
<proteinExistence type="predicted"/>
<dbReference type="CDD" id="cd00096">
    <property type="entry name" value="Ig"/>
    <property type="match status" value="1"/>
</dbReference>
<dbReference type="PROSITE" id="PS51115">
    <property type="entry name" value="LAMININ_IVA"/>
    <property type="match status" value="3"/>
</dbReference>
<dbReference type="Pfam" id="PF13927">
    <property type="entry name" value="Ig_3"/>
    <property type="match status" value="9"/>
</dbReference>
<feature type="domain" description="Laminin G" evidence="18">
    <location>
        <begin position="3277"/>
        <end position="3455"/>
    </location>
</feature>
<feature type="disulfide bond" evidence="15">
    <location>
        <begin position="602"/>
        <end position="614"/>
    </location>
</feature>
<feature type="domain" description="Laminin EGF-like" evidence="20">
    <location>
        <begin position="1062"/>
        <end position="1118"/>
    </location>
</feature>
<dbReference type="Pfam" id="PF00052">
    <property type="entry name" value="Laminin_B"/>
    <property type="match status" value="3"/>
</dbReference>
<dbReference type="SMART" id="SM00281">
    <property type="entry name" value="LamB"/>
    <property type="match status" value="2"/>
</dbReference>
<evidence type="ECO:0000313" key="23">
    <source>
        <dbReference type="EMBL" id="KYQ47147.1"/>
    </source>
</evidence>
<feature type="disulfide bond" evidence="13">
    <location>
        <begin position="1141"/>
        <end position="1150"/>
    </location>
</feature>
<feature type="disulfide bond" evidence="15">
    <location>
        <begin position="344"/>
        <end position="356"/>
    </location>
</feature>
<dbReference type="PROSITE" id="PS01209">
    <property type="entry name" value="LDLRA_1"/>
    <property type="match status" value="4"/>
</dbReference>
<evidence type="ECO:0000256" key="13">
    <source>
        <dbReference type="PROSITE-ProRule" id="PRU00076"/>
    </source>
</evidence>
<dbReference type="Gene3D" id="4.10.400.10">
    <property type="entry name" value="Low-density Lipoprotein Receptor"/>
    <property type="match status" value="7"/>
</dbReference>
<dbReference type="PROSITE" id="PS00022">
    <property type="entry name" value="EGF_1"/>
    <property type="match status" value="6"/>
</dbReference>
<feature type="domain" description="EGF-like" evidence="19">
    <location>
        <begin position="2951"/>
        <end position="2987"/>
    </location>
</feature>
<dbReference type="Gene3D" id="2.170.300.10">
    <property type="entry name" value="Tie2 ligand-binding domain superfamily"/>
    <property type="match status" value="1"/>
</dbReference>
<feature type="disulfide bond" evidence="15">
    <location>
        <begin position="239"/>
        <end position="254"/>
    </location>
</feature>
<evidence type="ECO:0000256" key="2">
    <source>
        <dbReference type="ARBA" id="ARBA00004479"/>
    </source>
</evidence>
<dbReference type="GO" id="GO:0048731">
    <property type="term" value="P:system development"/>
    <property type="evidence" value="ECO:0007669"/>
    <property type="project" value="UniProtKB-ARBA"/>
</dbReference>
<keyword evidence="8" id="KW-0472">Membrane</keyword>
<feature type="domain" description="Ig-like" evidence="21">
    <location>
        <begin position="2148"/>
        <end position="2236"/>
    </location>
</feature>
<dbReference type="InterPro" id="IPR002172">
    <property type="entry name" value="LDrepeatLR_classA_rpt"/>
</dbReference>
<dbReference type="SMART" id="SM00181">
    <property type="entry name" value="EGF"/>
    <property type="match status" value="7"/>
</dbReference>
<protein>
    <submittedName>
        <fullName evidence="23">Basement membrane-specific heparan sulfate proteoglycan core protein</fullName>
    </submittedName>
</protein>
<dbReference type="Pfam" id="PF00047">
    <property type="entry name" value="ig"/>
    <property type="match status" value="1"/>
</dbReference>
<dbReference type="Gene3D" id="2.60.40.10">
    <property type="entry name" value="Immunoglobulins"/>
    <property type="match status" value="12"/>
</dbReference>
<dbReference type="CDD" id="cd00054">
    <property type="entry name" value="EGF_CA"/>
    <property type="match status" value="2"/>
</dbReference>
<feature type="disulfide bond" evidence="15">
    <location>
        <begin position="398"/>
        <end position="416"/>
    </location>
</feature>
<dbReference type="FunFam" id="4.10.400.10:FF:000044">
    <property type="entry name" value="Basement membrane-specific heparan sulfate proteoglycan core protein"/>
    <property type="match status" value="1"/>
</dbReference>
<keyword evidence="4" id="KW-0272">Extracellular matrix</keyword>
<feature type="disulfide bond" evidence="15">
    <location>
        <begin position="227"/>
        <end position="245"/>
    </location>
</feature>
<dbReference type="CDD" id="cd00110">
    <property type="entry name" value="LamG"/>
    <property type="match status" value="3"/>
</dbReference>
<dbReference type="Pfam" id="PF00008">
    <property type="entry name" value="EGF"/>
    <property type="match status" value="1"/>
</dbReference>
<dbReference type="GO" id="GO:0048513">
    <property type="term" value="P:animal organ development"/>
    <property type="evidence" value="ECO:0007669"/>
    <property type="project" value="UniProtKB-ARBA"/>
</dbReference>
<dbReference type="Gene3D" id="2.60.120.200">
    <property type="match status" value="3"/>
</dbReference>
<evidence type="ECO:0000256" key="8">
    <source>
        <dbReference type="ARBA" id="ARBA00023136"/>
    </source>
</evidence>
<evidence type="ECO:0000256" key="16">
    <source>
        <dbReference type="PROSITE-ProRule" id="PRU00460"/>
    </source>
</evidence>
<evidence type="ECO:0000259" key="22">
    <source>
        <dbReference type="PROSITE" id="PS51115"/>
    </source>
</evidence>
<dbReference type="SUPFAM" id="SSF57424">
    <property type="entry name" value="LDL receptor-like module"/>
    <property type="match status" value="7"/>
</dbReference>
<dbReference type="InterPro" id="IPR013320">
    <property type="entry name" value="ConA-like_dom_sf"/>
</dbReference>
<dbReference type="FunFam" id="2.10.25.10:FF:000454">
    <property type="entry name" value="Laminin subunit alpha 1"/>
    <property type="match status" value="1"/>
</dbReference>
<dbReference type="GO" id="GO:0009653">
    <property type="term" value="P:anatomical structure morphogenesis"/>
    <property type="evidence" value="ECO:0007669"/>
    <property type="project" value="UniProtKB-ARBA"/>
</dbReference>
<dbReference type="SUPFAM" id="SSF48726">
    <property type="entry name" value="Immunoglobulin"/>
    <property type="match status" value="12"/>
</dbReference>
<dbReference type="InterPro" id="IPR000152">
    <property type="entry name" value="EGF-type_Asp/Asn_hydroxyl_site"/>
</dbReference>
<dbReference type="GO" id="GO:0030154">
    <property type="term" value="P:cell differentiation"/>
    <property type="evidence" value="ECO:0007669"/>
    <property type="project" value="UniProtKB-ARBA"/>
</dbReference>
<dbReference type="Pfam" id="PF07679">
    <property type="entry name" value="I-set"/>
    <property type="match status" value="1"/>
</dbReference>
<evidence type="ECO:0000256" key="6">
    <source>
        <dbReference type="ARBA" id="ARBA00022737"/>
    </source>
</evidence>
<accession>A0A151WH54</accession>
<feature type="disulfide bond" evidence="13">
    <location>
        <begin position="2977"/>
        <end position="2986"/>
    </location>
</feature>
<dbReference type="PROSITE" id="PS50068">
    <property type="entry name" value="LDLRA_2"/>
    <property type="match status" value="7"/>
</dbReference>
<dbReference type="PROSITE" id="PS50026">
    <property type="entry name" value="EGF_3"/>
    <property type="match status" value="5"/>
</dbReference>
<dbReference type="InterPro" id="IPR001881">
    <property type="entry name" value="EGF-like_Ca-bd_dom"/>
</dbReference>
<dbReference type="InterPro" id="IPR007110">
    <property type="entry name" value="Ig-like_dom"/>
</dbReference>
<keyword evidence="10" id="KW-0325">Glycoprotein</keyword>
<dbReference type="SUPFAM" id="SSF49899">
    <property type="entry name" value="Concanavalin A-like lectins/glucanases"/>
    <property type="match status" value="3"/>
</dbReference>
<feature type="domain" description="Laminin EGF-like" evidence="20">
    <location>
        <begin position="1327"/>
        <end position="1375"/>
    </location>
</feature>
<name>A0A151WH54_9HYME</name>
<feature type="disulfide bond" evidence="15">
    <location>
        <begin position="621"/>
        <end position="636"/>
    </location>
</feature>
<evidence type="ECO:0000256" key="7">
    <source>
        <dbReference type="ARBA" id="ARBA00022869"/>
    </source>
</evidence>
<dbReference type="PANTHER" id="PTHR11640:SF158">
    <property type="entry name" value="V-SET AND IMMUNOGLOBULIN DOMAIN-CONTAINING PROTEIN 10-LIKE 2"/>
    <property type="match status" value="1"/>
</dbReference>
<dbReference type="InterPro" id="IPR051275">
    <property type="entry name" value="Cell_adhesion_signaling"/>
</dbReference>
<dbReference type="PROSITE" id="PS01248">
    <property type="entry name" value="EGF_LAM_1"/>
    <property type="match status" value="3"/>
</dbReference>
<feature type="disulfide bond" evidence="15">
    <location>
        <begin position="351"/>
        <end position="369"/>
    </location>
</feature>
<evidence type="ECO:0000259" key="21">
    <source>
        <dbReference type="PROSITE" id="PS50835"/>
    </source>
</evidence>
<feature type="domain" description="Ig-like" evidence="21">
    <location>
        <begin position="1971"/>
        <end position="2051"/>
    </location>
</feature>
<evidence type="ECO:0000256" key="14">
    <source>
        <dbReference type="PROSITE-ProRule" id="PRU00122"/>
    </source>
</evidence>
<feature type="disulfide bond" evidence="15">
    <location>
        <begin position="257"/>
        <end position="269"/>
    </location>
</feature>
<feature type="domain" description="EGF-like" evidence="19">
    <location>
        <begin position="1112"/>
        <end position="1151"/>
    </location>
</feature>
<feature type="domain" description="Laminin IV type A" evidence="22">
    <location>
        <begin position="1401"/>
        <end position="1580"/>
    </location>
</feature>
<feature type="domain" description="Ig-like" evidence="21">
    <location>
        <begin position="2460"/>
        <end position="2594"/>
    </location>
</feature>
<feature type="domain" description="Laminin G" evidence="18">
    <location>
        <begin position="2776"/>
        <end position="2953"/>
    </location>
</feature>
<feature type="disulfide bond" evidence="14">
    <location>
        <begin position="3428"/>
        <end position="3455"/>
    </location>
</feature>
<feature type="disulfide bond" evidence="13">
    <location>
        <begin position="1089"/>
        <end position="1098"/>
    </location>
</feature>
<evidence type="ECO:0000256" key="10">
    <source>
        <dbReference type="ARBA" id="ARBA00023180"/>
    </source>
</evidence>
<dbReference type="Pfam" id="PF02210">
    <property type="entry name" value="Laminin_G_2"/>
    <property type="match status" value="2"/>
</dbReference>
<keyword evidence="7" id="KW-0084">Basement membrane</keyword>
<feature type="disulfide bond" evidence="16">
    <location>
        <begin position="1346"/>
        <end position="1355"/>
    </location>
</feature>
<sequence length="3542" mass="391190">YKESSYRLYPSCLYLPFNGVDWFLQNAPTVNYPATMASVSIRTSSATTISTAMTLVTNEIARRAERPAVQATNATRVASSAAMAAAYLQLQCAMDVRIVRTMKTRLTAVEVIYFITSGLALSPDYAYGHRTRRRLFLEIFEAYIGCGRVSNTSSDTSTRNTAAQIELLLGVDASDSVSSKGRPETPGVIAGVNPDNEAYSPDTDANADVPPTNLSTPRSCAPDDFVCADGTCIPETHHCDHFYDCRDFTDEQYCFGCTRDQFQCANGDCIRADQRCNGFIECSDGSDEPEECEPPKPTSGQCVADQYMCISDRRCVPFLLRIFILVTKTIIDFNDETKDREAVCSHEEWRCKSGDCIPQHQRCDRRIDCPYDDSDELGCHYRAMQRNHSRCSAHEWTCNDGHCIPLHQRCDKRLDCPRDMSDEMDCSYDNYTDGTSDLRLKTYPSEQVIKESREVVFQCRDEGLLRARVRWIRGNGLPLPPGSRDINGRLEIPNIQLEHAGSYICEALGYPPSTPGRQVTVVLTVEKLLKVLLLIFIMSNQSLYLSVNFCKVEQPATRPPQVCQYDQATCSNGDCIPKSYVCDGKFDCTDGSDEMRCSPHGCEPNEFRCNNKQCVSKLWRCDGDKDCADNSDEENCAPSPPGSPCRYNEFACSSNKQCIPKSYHCDMERDCLDGSDEVGCSPVYIVKPPPPMVVLVPGDMLVLTCTAIGVPIPEINWRLNWGHIPAKCTTVSTNGTGTLTCPDIQVEDQGAYSCEALNVGGFVFAVPDAIVVVNDRNICPKGKFNSEAKTVEECISCFCFGVATECRSADLFTYQIPPPFDRHKIVSVETIPTIRIHGDVSNQISQIRSLGRDGVQLLESFSNDLNVYNIPYFALPENYHGSQLKSYGGYLRYSIRHSGNGTPNYAPSVILSGNNYVLVHKGEEPTPDYENERSVRFFYGDWYKQQGRSEVLASREEIMMTLASVDNILIKVKYDDSSQLDVRLTNIIMDTADARNTGLGSASFVEECQCPTGYTGLSCEHCAPGYLRRESGPWLGQCYRDEPPCPPGYYGDPSRNIPCQICPCPLTNPSNQFARTCHLGSDGQPTCDCPSGYVGRRCEQCATGYQGNPLIPGDMCVPLQQCDPNGSLSPNADPHTGKCHCKQYATGLTCNQCKANTFSLASTNQFGCIACFCMGITNRCVSSNWYRNEIRVSFTNSIRDFSLIESKSTNAPDIVEGIHLNTINREIVYSEFPNRGNNDVYYWQLPSIFLGDQITAYGGNLKYTVRYVPSPGGQSSRNNAADVELISNCAHHTTGEYCELCEPGYEGDATRGTPNDCTYRNQRPEPCRCNEAGSRSTSCLDGRCECKRNVEGPECNRCRPSTYGLRAENIDGCIECYCSGVTDQCHESTLYVQQIPMWVYDSHHGFTLTDSTRRDIIDDGFELNVAMNEIGYRYPDSRSRRLFWSLPSVFTGNKVKSYGGNLTLTQHITAYPGAQSYKDQDILLIGNGITLFWTNPVELQPEIPLTYTVPLKEHDWRRLTTEGPRSASRTDLMIVLSNLEAILVRASHSERMTATYISDISMDTAVENLIGNRRATQVEACRCPTGYTGTSCETCARGYYRDTSDRTISYLGACNPCPCNKNEESCEISRSGHIKCHCLPGYTGQYCQDSGAGELMVSLMPMNGEVEPYSTIQFTCNYDYPDMFYIYFKLSSFDGFPITARSGEIEPIKKTEKGAVRTWFVHMGDVPCNVECHIVNDRGKELVKIVTSITPVGEPQTSTQSPVSPPKIIVYIQENEFQIVHTGKTVRYHCTARSREHESVNIRWEKEGGQLPPDRSVDDSNGLLVIRDVKVSDSGIYVCQVSDGTNIGYKKVTLTVGAFPKHLLEIPGANPVEPRVTISPSSQQVREGEPVEFRCEATGNPPPQLDWIRVHGSMSPEATFYNGVWSLPAASKNDAAEYKCVARNNVGIDEKTTLLYVQDNPNKPPPQGLPPTITPSEWSGTSEDVVRLICTPSQHANVTWSRSGGLPLPYTASQRDGILTITNPTPSDSGIYVCTATSVRGTETSTTARITITSRREPPSVKVRPERQEVKQGTVAEVRCITSGEPGLQVKWSKYTETMSSRVQQVGDTLRIINVQVSDRGVYLCRVTSPTGSYEASAIIEVEPREAPVLELYPQDIQTVILGGSADLQCRAKAGFPVPELRWSRQDNRPFASNIEQLPGGLLRLSNITENDGGAYICSASNEVGSTSVIAHIEVQSMPVITITPQHGILQVKRGSRVRLMCSANGHPQPNVAWSKYVNGITIQDTYSRTAATPLSAVYEIFSVSPDDEGSYTCTATNAVGIAEERVQIRIEDDDDYVPCTGDRGDIPCDDDGQRSQPDSRDPNQTEGGVLIPKDYLRIPDGGKVEMRCQVFGPDGDHIYLDWKRSDHRSLPEGSTVHNGVLSIPTVDRNAAGEYICLGLDPAGTVLFRAKSHLEIISPPRIELNPTRQTVGPGENPSIICTATGDEPLHIEWKAIGRPLPYSVSDSEHPYDNARIRAEQRDVVTHAGNSVRLRCEMRERATIHWSREGLSLPANARIGEDYLELTQVKPEDSGRYICQIQTSRGVSSDYINFNVSPAAVPSISIEVSQDPINIGDTVDIHCTYTGTRNPRYRWTRPNHVSLPTNAQEYGNVLRLTNVVVSDSGPYRCTVDTPEGILAKDFNLIVHGGILDEPAIETKLAPYGSSLEMDCRLDLDPPIQFQWNKLGGLLPRDSQTYENKLKLTNVKAEDAGTYICSGNNEESRVEVPTVLVVTGVVPNFSQAPESYIAFPPLPDSYLKFNIEISFKPESYDGILLYNDESGHGDGDFIVLSLNNGYPQFKFNLGSGPAVIRADKPVTLSEWHTIKIQRNRKEGTMLVDGEGPYKMVALGRRQGLDLKEPLYIGGVPSYSRINVQAEANTGFVGCISRLILGEKQVDLIGDQTDSVGITTCETCAENPCNNGGVCQEAATKNGYTCLCRAGFSGKHCDNIGQSCYSGACGEGECIDKEVGGFHCYCPIGKTGPRCEHSVNVYDPAFHDDRAFIAHETPKALRRLKVAMSFNPADSGDGILMYCSQNDEGLGDFAALVIKDRHVEFRFDIGSGIATIRSSHPIQSGVWAHVTMNRDFKDAKLSVNGEPFVEGKSLGAARTMNLNTPLYIGGVDHRRITINRNVGVDRSFRGCISELEVSSVSLDIVKSSIDAANIEDCSEPHPNQTMIHTTITTPAPTQPPTTSYYPCAANPCIHGQCQNLNDDYSCTCEYGYAGRNCEKMQKQLAEITYDVAFRGDGWLELDRSVMMHEEEREVFGLEISTNKSYGLIMWHGQTPNDLTPDDYIAVAVVDGYVEYQYNLGSGPAVIRITAQRVDDGERHRIILKRQRSDGSIELNGEHTESGVSDGLQQILNAKGNVYLGGLPDYAMTYGKYHDGFSGCIYTLEVQDSGAIDIGEKAIRGVNVSPCTRVRWIPSSLVFTDADADGFDAFVPPPPVNIIHPKPASNLAAYDMTSYSLLIILQNLIALTRDIKEQSVLFTLLCVDAVNVLNGLLS</sequence>
<feature type="domain" description="Laminin IV type A" evidence="22">
    <location>
        <begin position="1196"/>
        <end position="1394"/>
    </location>
</feature>
<feature type="domain" description="Laminin EGF-like" evidence="20">
    <location>
        <begin position="1121"/>
        <end position="1170"/>
    </location>
</feature>
<dbReference type="FunFam" id="2.10.25.10:FF:000090">
    <property type="entry name" value="laminin subunit alpha"/>
    <property type="match status" value="1"/>
</dbReference>
<dbReference type="CDD" id="cd00112">
    <property type="entry name" value="LDLa"/>
    <property type="match status" value="7"/>
</dbReference>
<feature type="disulfide bond" evidence="13">
    <location>
        <begin position="3257"/>
        <end position="3266"/>
    </location>
</feature>
<dbReference type="STRING" id="64791.A0A151WH54"/>
<feature type="disulfide bond" evidence="13">
    <location>
        <begin position="3236"/>
        <end position="3246"/>
    </location>
</feature>
<feature type="disulfide bond" evidence="13">
    <location>
        <begin position="2958"/>
        <end position="2975"/>
    </location>
</feature>
<evidence type="ECO:0000259" key="19">
    <source>
        <dbReference type="PROSITE" id="PS50026"/>
    </source>
</evidence>
<feature type="domain" description="Ig-like" evidence="21">
    <location>
        <begin position="438"/>
        <end position="524"/>
    </location>
</feature>
<feature type="region of interest" description="Disordered" evidence="17">
    <location>
        <begin position="176"/>
        <end position="204"/>
    </location>
</feature>
<dbReference type="InterPro" id="IPR003599">
    <property type="entry name" value="Ig_sub"/>
</dbReference>
<feature type="disulfide bond" evidence="15">
    <location>
        <begin position="609"/>
        <end position="627"/>
    </location>
</feature>